<dbReference type="SUPFAM" id="SSF51905">
    <property type="entry name" value="FAD/NAD(P)-binding domain"/>
    <property type="match status" value="1"/>
</dbReference>
<keyword evidence="4" id="KW-0274">FAD</keyword>
<dbReference type="EMBL" id="BMGP01000004">
    <property type="protein sequence ID" value="GGF29036.1"/>
    <property type="molecule type" value="Genomic_DNA"/>
</dbReference>
<evidence type="ECO:0000313" key="8">
    <source>
        <dbReference type="EMBL" id="GGF29036.1"/>
    </source>
</evidence>
<evidence type="ECO:0000256" key="5">
    <source>
        <dbReference type="ARBA" id="ARBA00023002"/>
    </source>
</evidence>
<dbReference type="Pfam" id="PF05199">
    <property type="entry name" value="GMC_oxred_C"/>
    <property type="match status" value="1"/>
</dbReference>
<feature type="domain" description="Glucose-methanol-choline oxidoreductase C-terminal" evidence="7">
    <location>
        <begin position="393"/>
        <end position="511"/>
    </location>
</feature>
<proteinExistence type="inferred from homology"/>
<evidence type="ECO:0000256" key="2">
    <source>
        <dbReference type="ARBA" id="ARBA00010790"/>
    </source>
</evidence>
<dbReference type="PANTHER" id="PTHR42784:SF1">
    <property type="entry name" value="PYRANOSE 2-OXIDASE"/>
    <property type="match status" value="1"/>
</dbReference>
<dbReference type="SUPFAM" id="SSF54373">
    <property type="entry name" value="FAD-linked reductases, C-terminal domain"/>
    <property type="match status" value="1"/>
</dbReference>
<organism evidence="8 9">
    <name type="scientific">Subtercola lobariae</name>
    <dbReference type="NCBI Taxonomy" id="1588641"/>
    <lineage>
        <taxon>Bacteria</taxon>
        <taxon>Bacillati</taxon>
        <taxon>Actinomycetota</taxon>
        <taxon>Actinomycetes</taxon>
        <taxon>Micrococcales</taxon>
        <taxon>Microbacteriaceae</taxon>
        <taxon>Subtercola</taxon>
    </lineage>
</organism>
<dbReference type="AlphaFoldDB" id="A0A917B726"/>
<dbReference type="PANTHER" id="PTHR42784">
    <property type="entry name" value="PYRANOSE 2-OXIDASE"/>
    <property type="match status" value="1"/>
</dbReference>
<reference evidence="8 9" key="1">
    <citation type="journal article" date="2014" name="Int. J. Syst. Evol. Microbiol.">
        <title>Complete genome sequence of Corynebacterium casei LMG S-19264T (=DSM 44701T), isolated from a smear-ripened cheese.</title>
        <authorList>
            <consortium name="US DOE Joint Genome Institute (JGI-PGF)"/>
            <person name="Walter F."/>
            <person name="Albersmeier A."/>
            <person name="Kalinowski J."/>
            <person name="Ruckert C."/>
        </authorList>
    </citation>
    <scope>NUCLEOTIDE SEQUENCE [LARGE SCALE GENOMIC DNA]</scope>
    <source>
        <strain evidence="8 9">CGMCC 1.12976</strain>
    </source>
</reference>
<evidence type="ECO:0000256" key="3">
    <source>
        <dbReference type="ARBA" id="ARBA00022630"/>
    </source>
</evidence>
<dbReference type="InterPro" id="IPR036188">
    <property type="entry name" value="FAD/NAD-bd_sf"/>
</dbReference>
<dbReference type="RefSeq" id="WP_203585983.1">
    <property type="nucleotide sequence ID" value="NZ_BMGP01000004.1"/>
</dbReference>
<dbReference type="Gene3D" id="3.50.50.60">
    <property type="entry name" value="FAD/NAD(P)-binding domain"/>
    <property type="match status" value="2"/>
</dbReference>
<keyword evidence="9" id="KW-1185">Reference proteome</keyword>
<comment type="cofactor">
    <cofactor evidence="1">
        <name>FAD</name>
        <dbReference type="ChEBI" id="CHEBI:57692"/>
    </cofactor>
</comment>
<keyword evidence="3" id="KW-0285">Flavoprotein</keyword>
<feature type="compositionally biased region" description="Basic and acidic residues" evidence="6">
    <location>
        <begin position="146"/>
        <end position="161"/>
    </location>
</feature>
<evidence type="ECO:0000313" key="9">
    <source>
        <dbReference type="Proteomes" id="UP000598775"/>
    </source>
</evidence>
<comment type="similarity">
    <text evidence="2">Belongs to the GMC oxidoreductase family.</text>
</comment>
<dbReference type="InterPro" id="IPR007867">
    <property type="entry name" value="GMC_OxRtase_C"/>
</dbReference>
<dbReference type="InterPro" id="IPR051473">
    <property type="entry name" value="P2Ox-like"/>
</dbReference>
<comment type="caution">
    <text evidence="8">The sequence shown here is derived from an EMBL/GenBank/DDBJ whole genome shotgun (WGS) entry which is preliminary data.</text>
</comment>
<evidence type="ECO:0000256" key="1">
    <source>
        <dbReference type="ARBA" id="ARBA00001974"/>
    </source>
</evidence>
<dbReference type="Proteomes" id="UP000598775">
    <property type="component" value="Unassembled WGS sequence"/>
</dbReference>
<feature type="region of interest" description="Disordered" evidence="6">
    <location>
        <begin position="131"/>
        <end position="165"/>
    </location>
</feature>
<name>A0A917B726_9MICO</name>
<keyword evidence="5" id="KW-0560">Oxidoreductase</keyword>
<protein>
    <submittedName>
        <fullName evidence="8">Pyranose oxidase</fullName>
    </submittedName>
</protein>
<accession>A0A917B726</accession>
<evidence type="ECO:0000256" key="4">
    <source>
        <dbReference type="ARBA" id="ARBA00022827"/>
    </source>
</evidence>
<gene>
    <name evidence="8" type="ORF">GCM10011399_22680</name>
</gene>
<evidence type="ECO:0000259" key="7">
    <source>
        <dbReference type="Pfam" id="PF05199"/>
    </source>
</evidence>
<sequence>MTDHTSSDVLIIGGGIMGAAVARLLREADPMLSMTMIDSGAVIGGTAGVHLHDVEDPEVWGRYNERVASGIQGMYTGAEVVESASADVRGLTPGMFRASTFGENADEMPATAFGWNAGGMGVHWTAATPWPADHETFADGSGSVGRDGDGSGRDGDDDRAGGDAPAWQADLDTARRLLDVTPSAIGPTPMGNLVLDVFARRFAGTGPGERMPQPMPMAIQPSSTGPSPRTGPAHIFAPISDASDAAFTLRTGEIATALIIDGGQVTGARTRTISDGVEHEVRARIVMVCADAMRTPQLLFASGIRPPALGRYLNEHAFITARVLVDLDHFGVEVASLPVPREGEFCTDSLWIPQNGAGQPFHGQIMNTTYTDEFGHPLAHSVGLSLYTPVESRAENRISFSETETDLAGMPRMSFEFEYSAADRVLIGRALDLVQSLALEFGEFDPNTERALLPPGSSLHLTGTVRSGADDDGTSVCSPDGRVWGFENLFVAGNGVIPTSVVANATLTGVITAVRAARAAHAMLSPSRI</sequence>
<dbReference type="GO" id="GO:0016614">
    <property type="term" value="F:oxidoreductase activity, acting on CH-OH group of donors"/>
    <property type="evidence" value="ECO:0007669"/>
    <property type="project" value="InterPro"/>
</dbReference>
<evidence type="ECO:0000256" key="6">
    <source>
        <dbReference type="SAM" id="MobiDB-lite"/>
    </source>
</evidence>